<keyword evidence="1" id="KW-0813">Transport</keyword>
<comment type="caution">
    <text evidence="4">The sequence shown here is derived from an EMBL/GenBank/DDBJ whole genome shotgun (WGS) entry which is preliminary data.</text>
</comment>
<feature type="compositionally biased region" description="Polar residues" evidence="2">
    <location>
        <begin position="16"/>
        <end position="29"/>
    </location>
</feature>
<comment type="subunit">
    <text evidence="1">Component of the TIM23 complex.</text>
</comment>
<dbReference type="PROSITE" id="PS50969">
    <property type="entry name" value="FCP1"/>
    <property type="match status" value="1"/>
</dbReference>
<comment type="subcellular location">
    <subcellularLocation>
        <location evidence="1">Mitochondrion inner membrane</location>
        <topology evidence="1">Single-pass membrane protein</topology>
    </subcellularLocation>
</comment>
<keyword evidence="1" id="KW-1133">Transmembrane helix</keyword>
<keyword evidence="1" id="KW-0496">Mitochondrion</keyword>
<dbReference type="InterPro" id="IPR050365">
    <property type="entry name" value="TIM50"/>
</dbReference>
<feature type="compositionally biased region" description="Low complexity" evidence="2">
    <location>
        <begin position="219"/>
        <end position="234"/>
    </location>
</feature>
<feature type="region of interest" description="Disordered" evidence="2">
    <location>
        <begin position="219"/>
        <end position="238"/>
    </location>
</feature>
<protein>
    <recommendedName>
        <fullName evidence="1">Mitochondrial import inner membrane translocase subunit TIM50</fullName>
    </recommendedName>
</protein>
<feature type="region of interest" description="Disordered" evidence="2">
    <location>
        <begin position="13"/>
        <end position="109"/>
    </location>
</feature>
<feature type="compositionally biased region" description="Basic and acidic residues" evidence="2">
    <location>
        <begin position="53"/>
        <end position="71"/>
    </location>
</feature>
<reference evidence="4 5" key="1">
    <citation type="submission" date="2013-12" db="EMBL/GenBank/DDBJ databases">
        <title>The Genome Sequence of Candida albicans P78048.</title>
        <authorList>
            <consortium name="The Broad Institute Genome Sequencing Platform"/>
            <consortium name="The Broad Institute Genome Sequencing Center for Infectious Disease"/>
            <person name="Cuomo C."/>
            <person name="Bennett R."/>
            <person name="Hirakawa M."/>
            <person name="Noverr M."/>
            <person name="Mitchell A."/>
            <person name="Young S.K."/>
            <person name="Zeng Q."/>
            <person name="Gargeya S."/>
            <person name="Fitzgerald M."/>
            <person name="Abouelleil A."/>
            <person name="Alvarado L."/>
            <person name="Berlin A.M."/>
            <person name="Chapman S.B."/>
            <person name="Dewar J."/>
            <person name="Goldberg J."/>
            <person name="Griggs A."/>
            <person name="Gujja S."/>
            <person name="Hansen M."/>
            <person name="Howarth C."/>
            <person name="Imamovic A."/>
            <person name="Larimer J."/>
            <person name="McCowan C."/>
            <person name="Murphy C."/>
            <person name="Pearson M."/>
            <person name="Priest M."/>
            <person name="Roberts A."/>
            <person name="Saif S."/>
            <person name="Shea T."/>
            <person name="Sykes S."/>
            <person name="Wortman J."/>
            <person name="Nusbaum C."/>
            <person name="Birren B."/>
        </authorList>
    </citation>
    <scope>NUCLEOTIDE SEQUENCE [LARGE SCALE GENOMIC DNA]</scope>
    <source>
        <strain evidence="4 5">P78048</strain>
    </source>
</reference>
<feature type="domain" description="FCP1 homology" evidence="3">
    <location>
        <begin position="289"/>
        <end position="483"/>
    </location>
</feature>
<dbReference type="InterPro" id="IPR036412">
    <property type="entry name" value="HAD-like_sf"/>
</dbReference>
<keyword evidence="1" id="KW-0472">Membrane</keyword>
<dbReference type="Gene3D" id="3.40.50.1000">
    <property type="entry name" value="HAD superfamily/HAD-like"/>
    <property type="match status" value="1"/>
</dbReference>
<dbReference type="SUPFAM" id="SSF56784">
    <property type="entry name" value="HAD-like"/>
    <property type="match status" value="1"/>
</dbReference>
<feature type="compositionally biased region" description="Acidic residues" evidence="2">
    <location>
        <begin position="74"/>
        <end position="108"/>
    </location>
</feature>
<keyword evidence="1" id="KW-0811">Translocation</keyword>
<dbReference type="PANTHER" id="PTHR12210">
    <property type="entry name" value="DULLARD PROTEIN PHOSPHATASE"/>
    <property type="match status" value="1"/>
</dbReference>
<dbReference type="AlphaFoldDB" id="A0AB34PRE9"/>
<name>A0AB34PRE9_CANAX</name>
<gene>
    <name evidence="4" type="ORF">MG3_03408</name>
</gene>
<sequence>MNSIKSLVNSFDKFYPNSTFDDSVISQINDIPEEEEEEGEDDRQKTLVPIKLQTDKSLTDSKDSLSEKHTQQVEIEEEDNNEEEEEEEEEEEVDEEEEEEAEDDDEDSINLIEEKKKLDIDSAKSHHDEQFRSQTHQDQQSILFFIIIFILRCVIFLPNNLIIKPILYAYYIITFPIRYTTQQLGSTSYTLKTEDESQISPAIIPEEINDPFVTRANTKTTATTTTTTTNKPTPQEAELPSLDECYDKKTEQIKHNNFISNTMKSPTSFSKYMIPPPQRLFPLSRNPEKRRRKKILILDLDETLIHSLSRGSPRSFNPATASKMIEIKLNSISSLYYVYKRPYCDYFLQETSQWFELQIFTASVKEYADPIIDWLETEILDRQNKRSSNGSATTKSTTKTTTNQTKIFTKRYYRNDCTYRSGVGYIKDLSKFIKDEDLKHVMILDNSPISYALHEENAISIEGWINDQSDKDLLNLLPLLKSLSLAIDVRYILGLKNGEKFIE</sequence>
<evidence type="ECO:0000313" key="5">
    <source>
        <dbReference type="Proteomes" id="UP000030161"/>
    </source>
</evidence>
<evidence type="ECO:0000256" key="1">
    <source>
        <dbReference type="RuleBase" id="RU365079"/>
    </source>
</evidence>
<dbReference type="GO" id="GO:0015031">
    <property type="term" value="P:protein transport"/>
    <property type="evidence" value="ECO:0007669"/>
    <property type="project" value="UniProtKB-KW"/>
</dbReference>
<evidence type="ECO:0000313" key="4">
    <source>
        <dbReference type="EMBL" id="KGR09899.1"/>
    </source>
</evidence>
<dbReference type="Pfam" id="PF03031">
    <property type="entry name" value="NIF"/>
    <property type="match status" value="2"/>
</dbReference>
<comment type="similarity">
    <text evidence="1">Belongs to the TIM50 family.</text>
</comment>
<keyword evidence="1" id="KW-0812">Transmembrane</keyword>
<dbReference type="GO" id="GO:0005744">
    <property type="term" value="C:TIM23 mitochondrial import inner membrane translocase complex"/>
    <property type="evidence" value="ECO:0007669"/>
    <property type="project" value="UniProtKB-UniRule"/>
</dbReference>
<dbReference type="Proteomes" id="UP000030161">
    <property type="component" value="Unassembled WGS sequence"/>
</dbReference>
<dbReference type="InterPro" id="IPR023214">
    <property type="entry name" value="HAD_sf"/>
</dbReference>
<dbReference type="SMART" id="SM00577">
    <property type="entry name" value="CPDc"/>
    <property type="match status" value="1"/>
</dbReference>
<proteinExistence type="inferred from homology"/>
<feature type="transmembrane region" description="Helical" evidence="1">
    <location>
        <begin position="142"/>
        <end position="163"/>
    </location>
</feature>
<evidence type="ECO:0000256" key="2">
    <source>
        <dbReference type="SAM" id="MobiDB-lite"/>
    </source>
</evidence>
<dbReference type="EMBL" id="AJIX01000024">
    <property type="protein sequence ID" value="KGR09899.1"/>
    <property type="molecule type" value="Genomic_DNA"/>
</dbReference>
<dbReference type="CDD" id="cd07521">
    <property type="entry name" value="HAD_FCP1-like"/>
    <property type="match status" value="1"/>
</dbReference>
<comment type="function">
    <text evidence="1">Essential component of the TIM23 complex, a complex that mediates the translocation of transit peptide-containing proteins across the mitochondrial inner membrane.</text>
</comment>
<organism evidence="4 5">
    <name type="scientific">Candida albicans P78048</name>
    <dbReference type="NCBI Taxonomy" id="1094989"/>
    <lineage>
        <taxon>Eukaryota</taxon>
        <taxon>Fungi</taxon>
        <taxon>Dikarya</taxon>
        <taxon>Ascomycota</taxon>
        <taxon>Saccharomycotina</taxon>
        <taxon>Pichiomycetes</taxon>
        <taxon>Debaryomycetaceae</taxon>
        <taxon>Candida/Lodderomyces clade</taxon>
        <taxon>Candida</taxon>
    </lineage>
</organism>
<evidence type="ECO:0000259" key="3">
    <source>
        <dbReference type="PROSITE" id="PS50969"/>
    </source>
</evidence>
<keyword evidence="1" id="KW-0809">Transit peptide</keyword>
<dbReference type="InterPro" id="IPR004274">
    <property type="entry name" value="FCP1_dom"/>
</dbReference>
<keyword evidence="1" id="KW-0653">Protein transport</keyword>
<feature type="compositionally biased region" description="Acidic residues" evidence="2">
    <location>
        <begin position="31"/>
        <end position="41"/>
    </location>
</feature>
<accession>A0AB34PRE9</accession>